<comment type="caution">
    <text evidence="2">The sequence shown here is derived from an EMBL/GenBank/DDBJ whole genome shotgun (WGS) entry which is preliminary data.</text>
</comment>
<feature type="region of interest" description="Disordered" evidence="1">
    <location>
        <begin position="107"/>
        <end position="131"/>
    </location>
</feature>
<proteinExistence type="predicted"/>
<dbReference type="EMBL" id="CAMPGE010014703">
    <property type="protein sequence ID" value="CAI2373360.1"/>
    <property type="molecule type" value="Genomic_DNA"/>
</dbReference>
<sequence>MKLRTKTCGRKSLLDKRLNFNSNEKTLDSEERGRNRFSSASKDYRVVTTANSIKRGIEMTLPRNKKNSKRLSRGKMYKKSYLEDIPKRLETKLGKVSTNYKTSLLEGSPFGTPVKSDQSSKKQKPSHLDSSKEIEMGLDLDEFSLASDQGYFDESSKGLDSSQTPQAQIRFSDVYEGACANAIKDLNICFTQFRASKNVFNKETNRKVEKKKSVRFVTQKPQRRLTRENKTVNQLILSKKGFAKEDYDPEFAECCNFC</sequence>
<accession>A0AAD1XIU7</accession>
<gene>
    <name evidence="2" type="ORF">ECRASSUSDP1_LOCUS14704</name>
</gene>
<protein>
    <submittedName>
        <fullName evidence="2">Uncharacterized protein</fullName>
    </submittedName>
</protein>
<reference evidence="2" key="1">
    <citation type="submission" date="2023-07" db="EMBL/GenBank/DDBJ databases">
        <authorList>
            <consortium name="AG Swart"/>
            <person name="Singh M."/>
            <person name="Singh A."/>
            <person name="Seah K."/>
            <person name="Emmerich C."/>
        </authorList>
    </citation>
    <scope>NUCLEOTIDE SEQUENCE</scope>
    <source>
        <strain evidence="2">DP1</strain>
    </source>
</reference>
<evidence type="ECO:0000313" key="2">
    <source>
        <dbReference type="EMBL" id="CAI2373360.1"/>
    </source>
</evidence>
<evidence type="ECO:0000313" key="3">
    <source>
        <dbReference type="Proteomes" id="UP001295684"/>
    </source>
</evidence>
<keyword evidence="3" id="KW-1185">Reference proteome</keyword>
<dbReference type="AlphaFoldDB" id="A0AAD1XIU7"/>
<dbReference type="Proteomes" id="UP001295684">
    <property type="component" value="Unassembled WGS sequence"/>
</dbReference>
<name>A0AAD1XIU7_EUPCR</name>
<evidence type="ECO:0000256" key="1">
    <source>
        <dbReference type="SAM" id="MobiDB-lite"/>
    </source>
</evidence>
<organism evidence="2 3">
    <name type="scientific">Euplotes crassus</name>
    <dbReference type="NCBI Taxonomy" id="5936"/>
    <lineage>
        <taxon>Eukaryota</taxon>
        <taxon>Sar</taxon>
        <taxon>Alveolata</taxon>
        <taxon>Ciliophora</taxon>
        <taxon>Intramacronucleata</taxon>
        <taxon>Spirotrichea</taxon>
        <taxon>Hypotrichia</taxon>
        <taxon>Euplotida</taxon>
        <taxon>Euplotidae</taxon>
        <taxon>Moneuplotes</taxon>
    </lineage>
</organism>